<proteinExistence type="predicted"/>
<dbReference type="Pfam" id="PF06398">
    <property type="entry name" value="Pex24p"/>
    <property type="match status" value="1"/>
</dbReference>
<feature type="region of interest" description="Disordered" evidence="1">
    <location>
        <begin position="291"/>
        <end position="316"/>
    </location>
</feature>
<dbReference type="EMBL" id="JARKIB010000001">
    <property type="protein sequence ID" value="KAJ7786316.1"/>
    <property type="molecule type" value="Genomic_DNA"/>
</dbReference>
<organism evidence="3 4">
    <name type="scientific">Mycena metata</name>
    <dbReference type="NCBI Taxonomy" id="1033252"/>
    <lineage>
        <taxon>Eukaryota</taxon>
        <taxon>Fungi</taxon>
        <taxon>Dikarya</taxon>
        <taxon>Basidiomycota</taxon>
        <taxon>Agaricomycotina</taxon>
        <taxon>Agaricomycetes</taxon>
        <taxon>Agaricomycetidae</taxon>
        <taxon>Agaricales</taxon>
        <taxon>Marasmiineae</taxon>
        <taxon>Mycenaceae</taxon>
        <taxon>Mycena</taxon>
    </lineage>
</organism>
<sequence length="408" mass="46311">MALRPPPTTYEPTEDARILPKPPKFTLFRRARKASRTLSIGTSSPPNVSLAALPLAGPDPLIDIDPHSISSPLDDDQDQYRWAVVYENQRGLKIFSSLYYSFSSLLPTDPSPFTVPSSKRSKQPDVSLAVYPLPDGAWRWLSPWMIDMRSDSGEVQHDGFEYNFMFRTHKWHPEAGTMSWVRRRRWIRLMMRPAKSKDQKRLTNTSDANTPVTPTASILAPAGARNRFSVASSVPPSSFAEEDSLDEWNADEVWLSDDSNVNWEQCHIAIRRAGRDGRILELWRRWLGDIPPEPQDRMGKRKQWTEDDDPPPGLEVPAEYPVPDPYTPPPIANIVPALRTHGDAILQSFIYPESRARFLQMLERAGILGELNSELGAIKSASEVDFWSYLNKGDEGRIIAEDSMMERK</sequence>
<evidence type="ECO:0000313" key="4">
    <source>
        <dbReference type="Proteomes" id="UP001215598"/>
    </source>
</evidence>
<dbReference type="Proteomes" id="UP001215598">
    <property type="component" value="Unassembled WGS sequence"/>
</dbReference>
<comment type="caution">
    <text evidence="3">The sequence shown here is derived from an EMBL/GenBank/DDBJ whole genome shotgun (WGS) entry which is preliminary data.</text>
</comment>
<dbReference type="GO" id="GO:0007031">
    <property type="term" value="P:peroxisome organization"/>
    <property type="evidence" value="ECO:0007669"/>
    <property type="project" value="UniProtKB-ARBA"/>
</dbReference>
<dbReference type="InterPro" id="IPR010482">
    <property type="entry name" value="TECPR1-like_DysF"/>
</dbReference>
<dbReference type="GO" id="GO:0005778">
    <property type="term" value="C:peroxisomal membrane"/>
    <property type="evidence" value="ECO:0007669"/>
    <property type="project" value="UniProtKB-ARBA"/>
</dbReference>
<feature type="domain" description="TECPR1-like DysF" evidence="2">
    <location>
        <begin position="77"/>
        <end position="188"/>
    </location>
</feature>
<feature type="region of interest" description="Disordered" evidence="1">
    <location>
        <begin position="195"/>
        <end position="215"/>
    </location>
</feature>
<evidence type="ECO:0000313" key="3">
    <source>
        <dbReference type="EMBL" id="KAJ7786316.1"/>
    </source>
</evidence>
<dbReference type="AlphaFoldDB" id="A0AAD7P3H8"/>
<keyword evidence="4" id="KW-1185">Reference proteome</keyword>
<feature type="compositionally biased region" description="Polar residues" evidence="1">
    <location>
        <begin position="202"/>
        <end position="215"/>
    </location>
</feature>
<evidence type="ECO:0000259" key="2">
    <source>
        <dbReference type="Pfam" id="PF06398"/>
    </source>
</evidence>
<protein>
    <recommendedName>
        <fullName evidence="2">TECPR1-like DysF domain-containing protein</fullName>
    </recommendedName>
</protein>
<reference evidence="3" key="1">
    <citation type="submission" date="2023-03" db="EMBL/GenBank/DDBJ databases">
        <title>Massive genome expansion in bonnet fungi (Mycena s.s.) driven by repeated elements and novel gene families across ecological guilds.</title>
        <authorList>
            <consortium name="Lawrence Berkeley National Laboratory"/>
            <person name="Harder C.B."/>
            <person name="Miyauchi S."/>
            <person name="Viragh M."/>
            <person name="Kuo A."/>
            <person name="Thoen E."/>
            <person name="Andreopoulos B."/>
            <person name="Lu D."/>
            <person name="Skrede I."/>
            <person name="Drula E."/>
            <person name="Henrissat B."/>
            <person name="Morin E."/>
            <person name="Kohler A."/>
            <person name="Barry K."/>
            <person name="LaButti K."/>
            <person name="Morin E."/>
            <person name="Salamov A."/>
            <person name="Lipzen A."/>
            <person name="Mereny Z."/>
            <person name="Hegedus B."/>
            <person name="Baldrian P."/>
            <person name="Stursova M."/>
            <person name="Weitz H."/>
            <person name="Taylor A."/>
            <person name="Grigoriev I.V."/>
            <person name="Nagy L.G."/>
            <person name="Martin F."/>
            <person name="Kauserud H."/>
        </authorList>
    </citation>
    <scope>NUCLEOTIDE SEQUENCE</scope>
    <source>
        <strain evidence="3">CBHHK182m</strain>
    </source>
</reference>
<name>A0AAD7P3H8_9AGAR</name>
<gene>
    <name evidence="3" type="ORF">B0H16DRAFT_1490037</name>
</gene>
<accession>A0AAD7P3H8</accession>
<evidence type="ECO:0000256" key="1">
    <source>
        <dbReference type="SAM" id="MobiDB-lite"/>
    </source>
</evidence>